<gene>
    <name evidence="3" type="ORF">LTLLF_197385</name>
</gene>
<dbReference type="PANTHER" id="PTHR22904:SF523">
    <property type="entry name" value="STRESS-INDUCED-PHOSPHOPROTEIN 1"/>
    <property type="match status" value="1"/>
</dbReference>
<proteinExistence type="predicted"/>
<sequence length="70" mass="8060">MEQVNELKENRNKALSAGNMDDAIQCYSEAIKVDSQKHVLYNNCSAAYVKKGYYQKTYKDSCKIVDLNEF</sequence>
<evidence type="ECO:0000256" key="1">
    <source>
        <dbReference type="ARBA" id="ARBA00022737"/>
    </source>
</evidence>
<protein>
    <submittedName>
        <fullName evidence="3">Stress-induced-phosphoprotein 1</fullName>
    </submittedName>
</protein>
<accession>A0A8J6KKY2</accession>
<keyword evidence="1" id="KW-0677">Repeat</keyword>
<dbReference type="AlphaFoldDB" id="A0A8J6KKY2"/>
<evidence type="ECO:0000313" key="4">
    <source>
        <dbReference type="Proteomes" id="UP000710432"/>
    </source>
</evidence>
<name>A0A8J6KKY2_MICOH</name>
<evidence type="ECO:0000256" key="2">
    <source>
        <dbReference type="ARBA" id="ARBA00022803"/>
    </source>
</evidence>
<dbReference type="Gene3D" id="1.25.40.10">
    <property type="entry name" value="Tetratricopeptide repeat domain"/>
    <property type="match status" value="1"/>
</dbReference>
<keyword evidence="2" id="KW-0802">TPR repeat</keyword>
<dbReference type="GO" id="GO:0051879">
    <property type="term" value="F:Hsp90 protein binding"/>
    <property type="evidence" value="ECO:0007669"/>
    <property type="project" value="TreeGrafter"/>
</dbReference>
<dbReference type="Proteomes" id="UP000710432">
    <property type="component" value="Unassembled WGS sequence"/>
</dbReference>
<reference evidence="3" key="1">
    <citation type="submission" date="2020-03" db="EMBL/GenBank/DDBJ databases">
        <title>Studies in the Genomics of Life Span.</title>
        <authorList>
            <person name="Glass D."/>
        </authorList>
    </citation>
    <scope>NUCLEOTIDE SEQUENCE</scope>
    <source>
        <strain evidence="3">LTLLF</strain>
        <tissue evidence="3">Muscle</tissue>
    </source>
</reference>
<dbReference type="SUPFAM" id="SSF48452">
    <property type="entry name" value="TPR-like"/>
    <property type="match status" value="1"/>
</dbReference>
<dbReference type="InterPro" id="IPR011990">
    <property type="entry name" value="TPR-like_helical_dom_sf"/>
</dbReference>
<dbReference type="Pfam" id="PF13414">
    <property type="entry name" value="TPR_11"/>
    <property type="match status" value="1"/>
</dbReference>
<dbReference type="PANTHER" id="PTHR22904">
    <property type="entry name" value="TPR REPEAT CONTAINING PROTEIN"/>
    <property type="match status" value="1"/>
</dbReference>
<comment type="caution">
    <text evidence="3">The sequence shown here is derived from an EMBL/GenBank/DDBJ whole genome shotgun (WGS) entry which is preliminary data.</text>
</comment>
<organism evidence="3 4">
    <name type="scientific">Microtus ochrogaster</name>
    <name type="common">Prairie vole</name>
    <dbReference type="NCBI Taxonomy" id="79684"/>
    <lineage>
        <taxon>Eukaryota</taxon>
        <taxon>Metazoa</taxon>
        <taxon>Chordata</taxon>
        <taxon>Craniata</taxon>
        <taxon>Vertebrata</taxon>
        <taxon>Euteleostomi</taxon>
        <taxon>Mammalia</taxon>
        <taxon>Eutheria</taxon>
        <taxon>Euarchontoglires</taxon>
        <taxon>Glires</taxon>
        <taxon>Rodentia</taxon>
        <taxon>Myomorpha</taxon>
        <taxon>Muroidea</taxon>
        <taxon>Cricetidae</taxon>
        <taxon>Arvicolinae</taxon>
        <taxon>Microtus</taxon>
    </lineage>
</organism>
<dbReference type="EMBL" id="JAATJU010026800">
    <property type="protein sequence ID" value="KAH0501249.1"/>
    <property type="molecule type" value="Genomic_DNA"/>
</dbReference>
<evidence type="ECO:0000313" key="3">
    <source>
        <dbReference type="EMBL" id="KAH0501249.1"/>
    </source>
</evidence>